<gene>
    <name evidence="1" type="ORF">Cboi01_000615000</name>
</gene>
<keyword evidence="2" id="KW-1185">Reference proteome</keyword>
<dbReference type="Proteomes" id="UP001165101">
    <property type="component" value="Unassembled WGS sequence"/>
</dbReference>
<evidence type="ECO:0000313" key="1">
    <source>
        <dbReference type="EMBL" id="GMF02609.1"/>
    </source>
</evidence>
<protein>
    <submittedName>
        <fullName evidence="1">Unnamed protein product</fullName>
    </submittedName>
</protein>
<sequence length="272" mass="29938">MPQQTGLMPQQTGLVPQQTGLMPQPTGLVPMPTGKPGQWGFVSMPTGGLPGLDMMQSHFMPNASSQAQQLTSTMGGTAASNVAWAIAKQEKLIYDNIFKKWDTSRQGYVDGDVAISVFGKSGLARSDLEKIWTLADLGNRGKLNKDEFAVAMHLIYRRLNGFDIPSFLPPELVPPSSKMLQDSMNDLKSQLKNDSTFKPVQRTYTSSDGARYKNNDDDVGYVSKSRHRNNNSFNSKSSGDLSENSSSVKLSVEDLKKEIREKRILLDARCSA</sequence>
<organism evidence="1 2">
    <name type="scientific">Candida boidinii</name>
    <name type="common">Yeast</name>
    <dbReference type="NCBI Taxonomy" id="5477"/>
    <lineage>
        <taxon>Eukaryota</taxon>
        <taxon>Fungi</taxon>
        <taxon>Dikarya</taxon>
        <taxon>Ascomycota</taxon>
        <taxon>Saccharomycotina</taxon>
        <taxon>Pichiomycetes</taxon>
        <taxon>Pichiales</taxon>
        <taxon>Pichiaceae</taxon>
        <taxon>Ogataea</taxon>
        <taxon>Ogataea/Candida clade</taxon>
    </lineage>
</organism>
<name>A0ACB5U6R7_CANBO</name>
<dbReference type="EMBL" id="BSXV01005640">
    <property type="protein sequence ID" value="GMF02609.1"/>
    <property type="molecule type" value="Genomic_DNA"/>
</dbReference>
<reference evidence="1" key="1">
    <citation type="submission" date="2023-04" db="EMBL/GenBank/DDBJ databases">
        <title>Candida boidinii NBRC 1967.</title>
        <authorList>
            <person name="Ichikawa N."/>
            <person name="Sato H."/>
            <person name="Tonouchi N."/>
        </authorList>
    </citation>
    <scope>NUCLEOTIDE SEQUENCE</scope>
    <source>
        <strain evidence="1">NBRC 1967</strain>
    </source>
</reference>
<proteinExistence type="predicted"/>
<accession>A0ACB5U6R7</accession>
<evidence type="ECO:0000313" key="2">
    <source>
        <dbReference type="Proteomes" id="UP001165101"/>
    </source>
</evidence>
<comment type="caution">
    <text evidence="1">The sequence shown here is derived from an EMBL/GenBank/DDBJ whole genome shotgun (WGS) entry which is preliminary data.</text>
</comment>